<feature type="domain" description="HTH araC/xylS-type" evidence="4">
    <location>
        <begin position="191"/>
        <end position="289"/>
    </location>
</feature>
<dbReference type="GO" id="GO:0043565">
    <property type="term" value="F:sequence-specific DNA binding"/>
    <property type="evidence" value="ECO:0007669"/>
    <property type="project" value="InterPro"/>
</dbReference>
<gene>
    <name evidence="5" type="ORF">HMPREF0663_12142</name>
</gene>
<keyword evidence="1" id="KW-0805">Transcription regulation</keyword>
<dbReference type="InterPro" id="IPR009057">
    <property type="entry name" value="Homeodomain-like_sf"/>
</dbReference>
<keyword evidence="6" id="KW-1185">Reference proteome</keyword>
<dbReference type="EMBL" id="AEPE02000006">
    <property type="protein sequence ID" value="EFZ36075.1"/>
    <property type="molecule type" value="Genomic_DNA"/>
</dbReference>
<dbReference type="InterPro" id="IPR037923">
    <property type="entry name" value="HTH-like"/>
</dbReference>
<name>E7RS74_9BACT</name>
<dbReference type="SUPFAM" id="SSF46689">
    <property type="entry name" value="Homeodomain-like"/>
    <property type="match status" value="2"/>
</dbReference>
<dbReference type="PANTHER" id="PTHR43280:SF30">
    <property type="entry name" value="MMSAB OPERON REGULATORY PROTEIN"/>
    <property type="match status" value="1"/>
</dbReference>
<dbReference type="PANTHER" id="PTHR43280">
    <property type="entry name" value="ARAC-FAMILY TRANSCRIPTIONAL REGULATOR"/>
    <property type="match status" value="1"/>
</dbReference>
<dbReference type="GO" id="GO:0003700">
    <property type="term" value="F:DNA-binding transcription factor activity"/>
    <property type="evidence" value="ECO:0007669"/>
    <property type="project" value="InterPro"/>
</dbReference>
<dbReference type="RefSeq" id="WP_004370356.1">
    <property type="nucleotide sequence ID" value="NZ_GL833119.1"/>
</dbReference>
<evidence type="ECO:0000256" key="3">
    <source>
        <dbReference type="ARBA" id="ARBA00023163"/>
    </source>
</evidence>
<dbReference type="Gene3D" id="1.10.10.60">
    <property type="entry name" value="Homeodomain-like"/>
    <property type="match status" value="2"/>
</dbReference>
<dbReference type="Pfam" id="PF02311">
    <property type="entry name" value="AraC_binding"/>
    <property type="match status" value="1"/>
</dbReference>
<dbReference type="Proteomes" id="UP000005580">
    <property type="component" value="Unassembled WGS sequence"/>
</dbReference>
<protein>
    <submittedName>
        <fullName evidence="5">Transcriptional regulator, AraC family</fullName>
    </submittedName>
</protein>
<dbReference type="eggNOG" id="COG4977">
    <property type="taxonomic scope" value="Bacteria"/>
</dbReference>
<accession>E7RS74</accession>
<comment type="caution">
    <text evidence="5">The sequence shown here is derived from an EMBL/GenBank/DDBJ whole genome shotgun (WGS) entry which is preliminary data.</text>
</comment>
<dbReference type="Pfam" id="PF12833">
    <property type="entry name" value="HTH_18"/>
    <property type="match status" value="1"/>
</dbReference>
<organism evidence="5 6">
    <name type="scientific">Hoylesella oralis ATCC 33269</name>
    <dbReference type="NCBI Taxonomy" id="873533"/>
    <lineage>
        <taxon>Bacteria</taxon>
        <taxon>Pseudomonadati</taxon>
        <taxon>Bacteroidota</taxon>
        <taxon>Bacteroidia</taxon>
        <taxon>Bacteroidales</taxon>
        <taxon>Prevotellaceae</taxon>
        <taxon>Hoylesella</taxon>
    </lineage>
</organism>
<dbReference type="PROSITE" id="PS01124">
    <property type="entry name" value="HTH_ARAC_FAMILY_2"/>
    <property type="match status" value="1"/>
</dbReference>
<evidence type="ECO:0000313" key="6">
    <source>
        <dbReference type="Proteomes" id="UP000005580"/>
    </source>
</evidence>
<evidence type="ECO:0000256" key="2">
    <source>
        <dbReference type="ARBA" id="ARBA00023125"/>
    </source>
</evidence>
<sequence>MQTNKYLIANDTDLQWGLTVSTVGYEEIERNEPYPTTGHADGYYFHIDKGRILNEYQMLYIVEGSGTFSSAHLKNVSIKAGDIFFLFPGEWHSYHPQPQTGWKSYWIGFKGENMDKRVACGFLSPDKAVYHVGYSADIIRLYELAQDTANREQAYSQQMLAGIVNHLIGLVYSLERNMFFNKDSAQVELITKARLKIRQNLQTDITIQDIAVELGVSYSTLRKLFKEYTGFPPALYQQELRLQRAMELLSSSDMSVKEIAYLLNFDTSGYFSTKFKKKTGVTPKEFREKIR</sequence>
<reference evidence="5" key="1">
    <citation type="submission" date="2011-01" db="EMBL/GenBank/DDBJ databases">
        <authorList>
            <person name="Muzny D."/>
            <person name="Qin X."/>
            <person name="Buhay C."/>
            <person name="Dugan-Rocha S."/>
            <person name="Ding Y."/>
            <person name="Chen G."/>
            <person name="Hawes A."/>
            <person name="Holder M."/>
            <person name="Jhangiani S."/>
            <person name="Johnson A."/>
            <person name="Khan Z."/>
            <person name="Li Z."/>
            <person name="Liu W."/>
            <person name="Liu X."/>
            <person name="Perez L."/>
            <person name="Shen H."/>
            <person name="Wang Q."/>
            <person name="Watt J."/>
            <person name="Xi L."/>
            <person name="Xin Y."/>
            <person name="Zhou J."/>
            <person name="Deng J."/>
            <person name="Jiang H."/>
            <person name="Liu Y."/>
            <person name="Qu J."/>
            <person name="Song X.-Z."/>
            <person name="Zhang L."/>
            <person name="Villasana D."/>
            <person name="Johnson A."/>
            <person name="Liu J."/>
            <person name="Liyanage D."/>
            <person name="Lorensuhewa L."/>
            <person name="Robinson T."/>
            <person name="Song A."/>
            <person name="Song B.-B."/>
            <person name="Dinh H."/>
            <person name="Thornton R."/>
            <person name="Coyle M."/>
            <person name="Francisco L."/>
            <person name="Jackson L."/>
            <person name="Javaid M."/>
            <person name="Korchina V."/>
            <person name="Kovar C."/>
            <person name="Mata R."/>
            <person name="Mathew T."/>
            <person name="Ngo R."/>
            <person name="Nguyen L."/>
            <person name="Nguyen N."/>
            <person name="Okwuonu G."/>
            <person name="Ongeri F."/>
            <person name="Pham C."/>
            <person name="Simmons D."/>
            <person name="Wilczek-Boney K."/>
            <person name="Hale W."/>
            <person name="Jakkamsetti A."/>
            <person name="Pham P."/>
            <person name="Ruth R."/>
            <person name="San Lucas F."/>
            <person name="Warren J."/>
            <person name="Zhang J."/>
            <person name="Zhao Z."/>
            <person name="Zhou C."/>
            <person name="Zhu D."/>
            <person name="Lee S."/>
            <person name="Bess C."/>
            <person name="Blankenburg K."/>
            <person name="Forbes L."/>
            <person name="Fu Q."/>
            <person name="Gubbala S."/>
            <person name="Hirani K."/>
            <person name="Jayaseelan J.C."/>
            <person name="Lara F."/>
            <person name="Munidasa M."/>
            <person name="Palculict T."/>
            <person name="Patil S."/>
            <person name="Pu L.-L."/>
            <person name="Saada N."/>
            <person name="Tang L."/>
            <person name="Weissenberger G."/>
            <person name="Zhu Y."/>
            <person name="Hemphill L."/>
            <person name="Shang Y."/>
            <person name="Youmans B."/>
            <person name="Ayvaz T."/>
            <person name="Ross M."/>
            <person name="Santibanez J."/>
            <person name="Aqrawi P."/>
            <person name="Gross S."/>
            <person name="Joshi V."/>
            <person name="Fowler G."/>
            <person name="Nazareth L."/>
            <person name="Reid J."/>
            <person name="Worley K."/>
            <person name="Petrosino J."/>
            <person name="Highlander S."/>
            <person name="Gibbs R."/>
        </authorList>
    </citation>
    <scope>NUCLEOTIDE SEQUENCE [LARGE SCALE GENOMIC DNA]</scope>
    <source>
        <strain evidence="5">ATCC 33269</strain>
    </source>
</reference>
<dbReference type="PROSITE" id="PS00041">
    <property type="entry name" value="HTH_ARAC_FAMILY_1"/>
    <property type="match status" value="1"/>
</dbReference>
<evidence type="ECO:0000259" key="4">
    <source>
        <dbReference type="PROSITE" id="PS01124"/>
    </source>
</evidence>
<dbReference type="STRING" id="28134.SAMN05444288_2255"/>
<evidence type="ECO:0000256" key="1">
    <source>
        <dbReference type="ARBA" id="ARBA00023015"/>
    </source>
</evidence>
<dbReference type="InterPro" id="IPR018060">
    <property type="entry name" value="HTH_AraC"/>
</dbReference>
<dbReference type="AlphaFoldDB" id="E7RS74"/>
<proteinExistence type="predicted"/>
<dbReference type="Gene3D" id="2.60.120.280">
    <property type="entry name" value="Regulatory protein AraC"/>
    <property type="match status" value="1"/>
</dbReference>
<dbReference type="SUPFAM" id="SSF51215">
    <property type="entry name" value="Regulatory protein AraC"/>
    <property type="match status" value="1"/>
</dbReference>
<keyword evidence="2" id="KW-0238">DNA-binding</keyword>
<keyword evidence="3" id="KW-0804">Transcription</keyword>
<evidence type="ECO:0000313" key="5">
    <source>
        <dbReference type="EMBL" id="EFZ36075.1"/>
    </source>
</evidence>
<dbReference type="PRINTS" id="PR00032">
    <property type="entry name" value="HTHARAC"/>
</dbReference>
<dbReference type="InterPro" id="IPR018062">
    <property type="entry name" value="HTH_AraC-typ_CS"/>
</dbReference>
<dbReference type="InterPro" id="IPR003313">
    <property type="entry name" value="AraC-bd"/>
</dbReference>
<dbReference type="SMART" id="SM00342">
    <property type="entry name" value="HTH_ARAC"/>
    <property type="match status" value="1"/>
</dbReference>
<dbReference type="InterPro" id="IPR020449">
    <property type="entry name" value="Tscrpt_reg_AraC-type_HTH"/>
</dbReference>
<dbReference type="HOGENOM" id="CLU_000445_88_6_10"/>